<dbReference type="PANTHER" id="PTHR30509">
    <property type="entry name" value="P-HYDROXYBENZOIC ACID EFFLUX PUMP SUBUNIT-RELATED"/>
    <property type="match status" value="1"/>
</dbReference>
<feature type="transmembrane region" description="Helical" evidence="6">
    <location>
        <begin position="74"/>
        <end position="93"/>
    </location>
</feature>
<keyword evidence="2" id="KW-1003">Cell membrane</keyword>
<keyword evidence="3 6" id="KW-0812">Transmembrane</keyword>
<dbReference type="AlphaFoldDB" id="A0A6C1K999"/>
<keyword evidence="5 6" id="KW-0472">Membrane</keyword>
<feature type="transmembrane region" description="Helical" evidence="6">
    <location>
        <begin position="367"/>
        <end position="384"/>
    </location>
</feature>
<dbReference type="PANTHER" id="PTHR30509:SF40">
    <property type="entry name" value="BLR3852 PROTEIN"/>
    <property type="match status" value="1"/>
</dbReference>
<evidence type="ECO:0000256" key="4">
    <source>
        <dbReference type="ARBA" id="ARBA00022989"/>
    </source>
</evidence>
<dbReference type="Proteomes" id="UP000305131">
    <property type="component" value="Unassembled WGS sequence"/>
</dbReference>
<feature type="transmembrane region" description="Helical" evidence="6">
    <location>
        <begin position="12"/>
        <end position="36"/>
    </location>
</feature>
<reference evidence="7 8" key="1">
    <citation type="submission" date="2019-05" db="EMBL/GenBank/DDBJ databases">
        <authorList>
            <person name="Zhou X."/>
        </authorList>
    </citation>
    <scope>NUCLEOTIDE SEQUENCE [LARGE SCALE GENOMIC DNA]</scope>
    <source>
        <strain evidence="7 8">DSM 432</strain>
    </source>
</reference>
<dbReference type="GO" id="GO:0005886">
    <property type="term" value="C:plasma membrane"/>
    <property type="evidence" value="ECO:0007669"/>
    <property type="project" value="UniProtKB-SubCell"/>
</dbReference>
<dbReference type="GO" id="GO:0022857">
    <property type="term" value="F:transmembrane transporter activity"/>
    <property type="evidence" value="ECO:0007669"/>
    <property type="project" value="InterPro"/>
</dbReference>
<keyword evidence="4 6" id="KW-1133">Transmembrane helix</keyword>
<feature type="transmembrane region" description="Helical" evidence="6">
    <location>
        <begin position="420"/>
        <end position="438"/>
    </location>
</feature>
<protein>
    <submittedName>
        <fullName evidence="7">FUSC family protein</fullName>
    </submittedName>
</protein>
<feature type="transmembrane region" description="Helical" evidence="6">
    <location>
        <begin position="445"/>
        <end position="465"/>
    </location>
</feature>
<evidence type="ECO:0000313" key="8">
    <source>
        <dbReference type="Proteomes" id="UP000305131"/>
    </source>
</evidence>
<comment type="caution">
    <text evidence="7">The sequence shown here is derived from an EMBL/GenBank/DDBJ whole genome shotgun (WGS) entry which is preliminary data.</text>
</comment>
<dbReference type="InterPro" id="IPR006726">
    <property type="entry name" value="PHBA_efflux_AaeB/fusaric-R"/>
</dbReference>
<evidence type="ECO:0000256" key="3">
    <source>
        <dbReference type="ARBA" id="ARBA00022692"/>
    </source>
</evidence>
<evidence type="ECO:0000256" key="5">
    <source>
        <dbReference type="ARBA" id="ARBA00023136"/>
    </source>
</evidence>
<comment type="subcellular location">
    <subcellularLocation>
        <location evidence="1">Cell membrane</location>
        <topology evidence="1">Multi-pass membrane protein</topology>
    </subcellularLocation>
</comment>
<evidence type="ECO:0000256" key="2">
    <source>
        <dbReference type="ARBA" id="ARBA00022475"/>
    </source>
</evidence>
<proteinExistence type="predicted"/>
<sequence>MFGVRLATSVCLALYITYFLELQNSFWAATTAAIVCQPNLGASLQKGRYRVIGTIIGALVMVALLGLFAQDRNALVLSLALWCGLCGFAVVMLRNFASYAAGLAGITSAIIFADTIGDPTSAFFLAIARVSEIGIGIGAAALVILVTDFGAAGRHLAGMLEDTAGQLAAGFRATLHAQDETPELRTARRNVTRALGPLNIAIDNAIGESSYLQSRSGNLRATAAALLTALLGWRNVTYRHDLAGAGAVSLKRQLGSQLGRLDPAQIVRDPARFRDICRQVLADIRAIPSTDLASGMVVDAARDVVISLEMMADSVMLLRGQGGERRSWPTPPMVLADPLPALLGGVRVFAAVLATATFSIVTAWPSGPFAVVFAAVATLVFGSFGDQARALAKDYTMGAALMAVVGGVLYFGVLPSLSSFPALVAALALVLVPIGIMQAGTWHPIVFLAMSIASLPLLGVGNPIAYSASGYFNLALALVSGSAIGTLFFVVMPVIEPEVRARRLLALSLRDFRSLARGERPAAPARWTELLARRIEALPPQATSEQAGGLMALLALGRAVLSLLRALPGEAERGVLSQALGALAAGQLASARVAFGALSRMPAQMHVRTQVTVILDAMESHSGLLTSPADTGGLFGFHLDERG</sequence>
<name>A0A6C1K999_XANAU</name>
<dbReference type="OrthoDB" id="8005649at2"/>
<dbReference type="Pfam" id="PF04632">
    <property type="entry name" value="FUSC"/>
    <property type="match status" value="1"/>
</dbReference>
<feature type="transmembrane region" description="Helical" evidence="6">
    <location>
        <begin position="471"/>
        <end position="495"/>
    </location>
</feature>
<gene>
    <name evidence="7" type="ORF">FBQ73_22520</name>
</gene>
<evidence type="ECO:0000313" key="7">
    <source>
        <dbReference type="EMBL" id="TLX40848.1"/>
    </source>
</evidence>
<feature type="transmembrane region" description="Helical" evidence="6">
    <location>
        <begin position="48"/>
        <end position="68"/>
    </location>
</feature>
<feature type="transmembrane region" description="Helical" evidence="6">
    <location>
        <begin position="396"/>
        <end position="414"/>
    </location>
</feature>
<organism evidence="7 8">
    <name type="scientific">Xanthobacter autotrophicus</name>
    <dbReference type="NCBI Taxonomy" id="280"/>
    <lineage>
        <taxon>Bacteria</taxon>
        <taxon>Pseudomonadati</taxon>
        <taxon>Pseudomonadota</taxon>
        <taxon>Alphaproteobacteria</taxon>
        <taxon>Hyphomicrobiales</taxon>
        <taxon>Xanthobacteraceae</taxon>
        <taxon>Xanthobacter</taxon>
    </lineage>
</organism>
<evidence type="ECO:0000256" key="1">
    <source>
        <dbReference type="ARBA" id="ARBA00004651"/>
    </source>
</evidence>
<dbReference type="EMBL" id="VAUP01000042">
    <property type="protein sequence ID" value="TLX40848.1"/>
    <property type="molecule type" value="Genomic_DNA"/>
</dbReference>
<accession>A0A6C1K999</accession>
<evidence type="ECO:0000256" key="6">
    <source>
        <dbReference type="SAM" id="Phobius"/>
    </source>
</evidence>
<feature type="transmembrane region" description="Helical" evidence="6">
    <location>
        <begin position="123"/>
        <end position="146"/>
    </location>
</feature>